<proteinExistence type="inferred from homology"/>
<comment type="caution">
    <text evidence="4">The sequence shown here is derived from an EMBL/GenBank/DDBJ whole genome shotgun (WGS) entry which is preliminary data.</text>
</comment>
<dbReference type="Pfam" id="PF00248">
    <property type="entry name" value="Aldo_ket_red"/>
    <property type="match status" value="1"/>
</dbReference>
<feature type="domain" description="NADP-dependent oxidoreductase" evidence="3">
    <location>
        <begin position="4"/>
        <end position="326"/>
    </location>
</feature>
<dbReference type="Proteomes" id="UP001610335">
    <property type="component" value="Unassembled WGS sequence"/>
</dbReference>
<evidence type="ECO:0000313" key="5">
    <source>
        <dbReference type="Proteomes" id="UP001610335"/>
    </source>
</evidence>
<dbReference type="InterPro" id="IPR023210">
    <property type="entry name" value="NADP_OxRdtase_dom"/>
</dbReference>
<reference evidence="4 5" key="1">
    <citation type="submission" date="2024-07" db="EMBL/GenBank/DDBJ databases">
        <title>Section-level genome sequencing and comparative genomics of Aspergillus sections Usti and Cavernicolus.</title>
        <authorList>
            <consortium name="Lawrence Berkeley National Laboratory"/>
            <person name="Nybo J.L."/>
            <person name="Vesth T.C."/>
            <person name="Theobald S."/>
            <person name="Frisvad J.C."/>
            <person name="Larsen T.O."/>
            <person name="Kjaerboelling I."/>
            <person name="Rothschild-Mancinelli K."/>
            <person name="Lyhne E.K."/>
            <person name="Kogle M.E."/>
            <person name="Barry K."/>
            <person name="Clum A."/>
            <person name="Na H."/>
            <person name="Ledsgaard L."/>
            <person name="Lin J."/>
            <person name="Lipzen A."/>
            <person name="Kuo A."/>
            <person name="Riley R."/>
            <person name="Mondo S."/>
            <person name="LaButti K."/>
            <person name="Haridas S."/>
            <person name="Pangalinan J."/>
            <person name="Salamov A.A."/>
            <person name="Simmons B.A."/>
            <person name="Magnuson J.K."/>
            <person name="Chen J."/>
            <person name="Drula E."/>
            <person name="Henrissat B."/>
            <person name="Wiebenga A."/>
            <person name="Lubbers R.J."/>
            <person name="Gomes A.C."/>
            <person name="Makela M.R."/>
            <person name="Stajich J."/>
            <person name="Grigoriev I.V."/>
            <person name="Mortensen U.H."/>
            <person name="De vries R.P."/>
            <person name="Baker S.E."/>
            <person name="Andersen M.R."/>
        </authorList>
    </citation>
    <scope>NUCLEOTIDE SEQUENCE [LARGE SCALE GENOMIC DNA]</scope>
    <source>
        <strain evidence="4 5">CBS 600.67</strain>
    </source>
</reference>
<organism evidence="4 5">
    <name type="scientific">Aspergillus cavernicola</name>
    <dbReference type="NCBI Taxonomy" id="176166"/>
    <lineage>
        <taxon>Eukaryota</taxon>
        <taxon>Fungi</taxon>
        <taxon>Dikarya</taxon>
        <taxon>Ascomycota</taxon>
        <taxon>Pezizomycotina</taxon>
        <taxon>Eurotiomycetes</taxon>
        <taxon>Eurotiomycetidae</taxon>
        <taxon>Eurotiales</taxon>
        <taxon>Aspergillaceae</taxon>
        <taxon>Aspergillus</taxon>
        <taxon>Aspergillus subgen. Nidulantes</taxon>
    </lineage>
</organism>
<dbReference type="PANTHER" id="PTHR43364">
    <property type="entry name" value="NADH-SPECIFIC METHYLGLYOXAL REDUCTASE-RELATED"/>
    <property type="match status" value="1"/>
</dbReference>
<keyword evidence="5" id="KW-1185">Reference proteome</keyword>
<name>A0ABR4IZS3_9EURO</name>
<evidence type="ECO:0000256" key="1">
    <source>
        <dbReference type="ARBA" id="ARBA00023002"/>
    </source>
</evidence>
<dbReference type="Gene3D" id="3.20.20.100">
    <property type="entry name" value="NADP-dependent oxidoreductase domain"/>
    <property type="match status" value="1"/>
</dbReference>
<dbReference type="SUPFAM" id="SSF51430">
    <property type="entry name" value="NAD(P)-linked oxidoreductase"/>
    <property type="match status" value="1"/>
</dbReference>
<comment type="similarity">
    <text evidence="2">Belongs to the aldo/keto reductase family. Aldo/keto reductase 2 subfamily.</text>
</comment>
<accession>A0ABR4IZS3</accession>
<dbReference type="CDD" id="cd19075">
    <property type="entry name" value="AKR_AKR7A1-5"/>
    <property type="match status" value="1"/>
</dbReference>
<dbReference type="EMBL" id="JBFXLS010000004">
    <property type="protein sequence ID" value="KAL2833298.1"/>
    <property type="molecule type" value="Genomic_DNA"/>
</dbReference>
<evidence type="ECO:0000313" key="4">
    <source>
        <dbReference type="EMBL" id="KAL2833298.1"/>
    </source>
</evidence>
<sequence length="340" mass="38322">MKTIFGAMNIGEPGDGRTRVHTLQEAQEMLTTFQTYNHKDIDTARVYGNGSSEKFLAQMHLESGINIDTKLFPTAVNSALASADELYHHSPIDLRRGLQASLDALNVEQVHIWYLHSPDRTIPFETTLREVNALYKEGLFEKWGLSNYQSWEVSRICEICERNGWVKPSVCQGIYNAFHRAVEPELLTCLRVYGIAFYCFNPLAAGILTGRYTREQLGAKKEGGGGGDQTTGGRFDVATGPGRHIRKRYYHDVYFDAVEGLRRVMRGYGLTEVECALRWLKHHSRLEEELGDGIVIGCSNGQQLEENLKALEGGPLPEEVVDALDKGWEGIRGKELVYWH</sequence>
<gene>
    <name evidence="4" type="ORF">BDW59DRAFT_180070</name>
</gene>
<evidence type="ECO:0000259" key="3">
    <source>
        <dbReference type="Pfam" id="PF00248"/>
    </source>
</evidence>
<keyword evidence="1" id="KW-0560">Oxidoreductase</keyword>
<dbReference type="InterPro" id="IPR036812">
    <property type="entry name" value="NAD(P)_OxRdtase_dom_sf"/>
</dbReference>
<dbReference type="InterPro" id="IPR050523">
    <property type="entry name" value="AKR_Detox_Biosynth"/>
</dbReference>
<protein>
    <submittedName>
        <fullName evidence="4">NADP-dependent oxidoreductase domain-containing protein</fullName>
    </submittedName>
</protein>
<dbReference type="PANTHER" id="PTHR43364:SF4">
    <property type="entry name" value="NAD(P)-LINKED OXIDOREDUCTASE SUPERFAMILY PROTEIN"/>
    <property type="match status" value="1"/>
</dbReference>
<evidence type="ECO:0000256" key="2">
    <source>
        <dbReference type="ARBA" id="ARBA00038157"/>
    </source>
</evidence>